<dbReference type="EMBL" id="CP031598">
    <property type="protein sequence ID" value="QEW25833.1"/>
    <property type="molecule type" value="Genomic_DNA"/>
</dbReference>
<dbReference type="Proteomes" id="UP000051401">
    <property type="component" value="Unassembled WGS sequence"/>
</dbReference>
<dbReference type="RefSeq" id="WP_160325814.1">
    <property type="nucleotide sequence ID" value="NZ_CP031598.1"/>
</dbReference>
<dbReference type="KEGG" id="rid:RIdsm_01622"/>
<reference evidence="3 5" key="2">
    <citation type="submission" date="2018-08" db="EMBL/GenBank/DDBJ databases">
        <title>Genetic Globetrotter - A new plasmid hitch-hiking vast phylogenetic and geographic distances.</title>
        <authorList>
            <person name="Vollmers J."/>
            <person name="Petersen J."/>
        </authorList>
    </citation>
    <scope>NUCLEOTIDE SEQUENCE [LARGE SCALE GENOMIC DNA]</scope>
    <source>
        <strain evidence="3 5">DSM 26383</strain>
    </source>
</reference>
<evidence type="ECO:0000313" key="5">
    <source>
        <dbReference type="Proteomes" id="UP000325785"/>
    </source>
</evidence>
<gene>
    <name evidence="3" type="ORF">RIdsm_01622</name>
    <name evidence="2" type="ORF">XM52_05980</name>
</gene>
<keyword evidence="4" id="KW-1185">Reference proteome</keyword>
<dbReference type="Proteomes" id="UP000325785">
    <property type="component" value="Chromosome"/>
</dbReference>
<evidence type="ECO:0000313" key="3">
    <source>
        <dbReference type="EMBL" id="QEW25833.1"/>
    </source>
</evidence>
<organism evidence="2 4">
    <name type="scientific">Roseovarius indicus</name>
    <dbReference type="NCBI Taxonomy" id="540747"/>
    <lineage>
        <taxon>Bacteria</taxon>
        <taxon>Pseudomonadati</taxon>
        <taxon>Pseudomonadota</taxon>
        <taxon>Alphaproteobacteria</taxon>
        <taxon>Rhodobacterales</taxon>
        <taxon>Roseobacteraceae</taxon>
        <taxon>Roseovarius</taxon>
    </lineage>
</organism>
<dbReference type="AlphaFoldDB" id="A0A0T5PD60"/>
<protein>
    <recommendedName>
        <fullName evidence="1">YjiS-like domain-containing protein</fullName>
    </recommendedName>
</protein>
<accession>A0A0T5PD60</accession>
<reference evidence="2 4" key="1">
    <citation type="submission" date="2015-04" db="EMBL/GenBank/DDBJ databases">
        <title>The draft genome sequence of Roseovarius indicus B108T.</title>
        <authorList>
            <person name="Li G."/>
            <person name="Lai Q."/>
            <person name="Shao Z."/>
            <person name="Yan P."/>
        </authorList>
    </citation>
    <scope>NUCLEOTIDE SEQUENCE [LARGE SCALE GENOMIC DNA]</scope>
    <source>
        <strain evidence="2 4">B108</strain>
    </source>
</reference>
<proteinExistence type="predicted"/>
<dbReference type="Pfam" id="PF06568">
    <property type="entry name" value="YjiS-like"/>
    <property type="match status" value="1"/>
</dbReference>
<dbReference type="PATRIC" id="fig|540747.5.peg.2780"/>
<evidence type="ECO:0000313" key="2">
    <source>
        <dbReference type="EMBL" id="KRS19202.1"/>
    </source>
</evidence>
<dbReference type="STRING" id="540747.SAMN04488031_10335"/>
<dbReference type="InterPro" id="IPR009506">
    <property type="entry name" value="YjiS-like"/>
</dbReference>
<sequence>MTLFNAAITKPGTGLSIGKLVWATARHFRPKSRDDLGSLTDHMLEDIGLTRFHVDRAGRGLPFF</sequence>
<evidence type="ECO:0000313" key="4">
    <source>
        <dbReference type="Proteomes" id="UP000051401"/>
    </source>
</evidence>
<dbReference type="EMBL" id="LAXI01000002">
    <property type="protein sequence ID" value="KRS19202.1"/>
    <property type="molecule type" value="Genomic_DNA"/>
</dbReference>
<feature type="domain" description="YjiS-like" evidence="1">
    <location>
        <begin position="25"/>
        <end position="51"/>
    </location>
</feature>
<evidence type="ECO:0000259" key="1">
    <source>
        <dbReference type="Pfam" id="PF06568"/>
    </source>
</evidence>
<name>A0A0T5PD60_9RHOB</name>